<evidence type="ECO:0000256" key="2">
    <source>
        <dbReference type="PROSITE-ProRule" id="PRU01161"/>
    </source>
</evidence>
<dbReference type="PANTHER" id="PTHR12406">
    <property type="entry name" value="CALCIUM-INDEPENDENT PHOSPHOLIPASE A2 IPLA2 -RELATED"/>
    <property type="match status" value="1"/>
</dbReference>
<feature type="region of interest" description="Disordered" evidence="4">
    <location>
        <begin position="192"/>
        <end position="212"/>
    </location>
</feature>
<dbReference type="InterPro" id="IPR002641">
    <property type="entry name" value="PNPLA_dom"/>
</dbReference>
<accession>A0A383W1K3</accession>
<dbReference type="EMBL" id="FNXT01001022">
    <property type="protein sequence ID" value="SZX71009.1"/>
    <property type="molecule type" value="Genomic_DNA"/>
</dbReference>
<keyword evidence="7" id="KW-1185">Reference proteome</keyword>
<organism evidence="6 7">
    <name type="scientific">Tetradesmus obliquus</name>
    <name type="common">Green alga</name>
    <name type="synonym">Acutodesmus obliquus</name>
    <dbReference type="NCBI Taxonomy" id="3088"/>
    <lineage>
        <taxon>Eukaryota</taxon>
        <taxon>Viridiplantae</taxon>
        <taxon>Chlorophyta</taxon>
        <taxon>core chlorophytes</taxon>
        <taxon>Chlorophyceae</taxon>
        <taxon>CS clade</taxon>
        <taxon>Sphaeropleales</taxon>
        <taxon>Scenedesmaceae</taxon>
        <taxon>Tetradesmus</taxon>
    </lineage>
</organism>
<dbReference type="GO" id="GO:0016020">
    <property type="term" value="C:membrane"/>
    <property type="evidence" value="ECO:0007669"/>
    <property type="project" value="TreeGrafter"/>
</dbReference>
<protein>
    <recommendedName>
        <fullName evidence="3">Patatin</fullName>
        <ecNumber evidence="3">3.1.1.-</ecNumber>
    </recommendedName>
</protein>
<name>A0A383W1K3_TETOB</name>
<reference evidence="6 7" key="1">
    <citation type="submission" date="2016-10" db="EMBL/GenBank/DDBJ databases">
        <authorList>
            <person name="Cai Z."/>
        </authorList>
    </citation>
    <scope>NUCLEOTIDE SEQUENCE [LARGE SCALE GENOMIC DNA]</scope>
</reference>
<comment type="domain">
    <text evidence="3">The nitrogen atoms of the two glycine residues in the GGXR motif define the oxyanion hole, and stabilize the oxyanion that forms during the nucleophilic attack by the catalytic serine during substrate cleavage.</text>
</comment>
<dbReference type="InterPro" id="IPR016035">
    <property type="entry name" value="Acyl_Trfase/lysoPLipase"/>
</dbReference>
<dbReference type="EC" id="3.1.1.-" evidence="3"/>
<dbReference type="GO" id="GO:0055088">
    <property type="term" value="P:lipid homeostasis"/>
    <property type="evidence" value="ECO:0007669"/>
    <property type="project" value="TreeGrafter"/>
</dbReference>
<evidence type="ECO:0000313" key="6">
    <source>
        <dbReference type="EMBL" id="SZX71009.1"/>
    </source>
</evidence>
<dbReference type="GO" id="GO:0004806">
    <property type="term" value="F:triacylglycerol lipase activity"/>
    <property type="evidence" value="ECO:0007669"/>
    <property type="project" value="TreeGrafter"/>
</dbReference>
<keyword evidence="2 3" id="KW-0442">Lipid degradation</keyword>
<evidence type="ECO:0000256" key="4">
    <source>
        <dbReference type="SAM" id="MobiDB-lite"/>
    </source>
</evidence>
<feature type="active site" description="Nucleophile" evidence="2">
    <location>
        <position position="282"/>
    </location>
</feature>
<comment type="caution">
    <text evidence="2">Lacks conserved residue(s) required for the propagation of feature annotation.</text>
</comment>
<dbReference type="PANTHER" id="PTHR12406:SF7">
    <property type="entry name" value="PATATIN-LIKE PHOSPHOLIPASE DOMAIN-CONTAINING PROTEIN 4"/>
    <property type="match status" value="1"/>
</dbReference>
<evidence type="ECO:0000256" key="3">
    <source>
        <dbReference type="RuleBase" id="RU361262"/>
    </source>
</evidence>
<sequence length="533" mass="56363">MMIRCFCTPAVAEHSTERHQQVWQVTPDQRQQLGGDLNNASSAYAQSISFAAGPITAAQPACSEEGGSIQAGVWEWSAETSGSSSSTSSSSSLDVAAADMLLASSSPASGFGFGEDDSLQRFSQMQLSDAGDPAAAATCSSSSSSSTGCDTPRPPPPPQQQQQQSVHTTALPCLERSSSSWSWSIRTKSCPGGSSSSSSSSSRPAHQAPNISSSRRLLSEVGVAAAAGRSMLHPAVQAYLDGSMGIAFSGGGFRYTYFVGVMDVLVHKLRCVAPGTLLSGASCGALIAVFTKCGLPVETVLELTRKFSHECATNGVKGRLGIVLRAYLDAYLPHNAHKLCDGNTFLAVTKVWPSIRTRLFSSFPTRPDLIAAVMASCHLPSLSDGSFTVNFKGRLHIDGGLLSVVTPPPNAAHTVLVCSMPSKQIARLPAFIGRPRQADISISPDNFQDWPFSRTETTGLALEPPSPAFIDHMVERGRADAWAWAEAVGFARNDMPLLPPATKLEQLRQHVFSSSSSSSKLQADLPPVEVQFA</sequence>
<proteinExistence type="inferred from homology"/>
<dbReference type="InterPro" id="IPR033562">
    <property type="entry name" value="PLPL"/>
</dbReference>
<feature type="short sequence motif" description="GXSXG" evidence="2">
    <location>
        <begin position="280"/>
        <end position="284"/>
    </location>
</feature>
<gene>
    <name evidence="6" type="ORF">BQ4739_LOCUS11159</name>
</gene>
<dbReference type="GO" id="GO:0005737">
    <property type="term" value="C:cytoplasm"/>
    <property type="evidence" value="ECO:0007669"/>
    <property type="project" value="TreeGrafter"/>
</dbReference>
<dbReference type="SUPFAM" id="SSF52151">
    <property type="entry name" value="FabD/lysophospholipase-like"/>
    <property type="match status" value="1"/>
</dbReference>
<dbReference type="Gene3D" id="3.40.1090.10">
    <property type="entry name" value="Cytosolic phospholipase A2 catalytic domain"/>
    <property type="match status" value="1"/>
</dbReference>
<keyword evidence="1 2" id="KW-0443">Lipid metabolism</keyword>
<feature type="short sequence motif" description="DGA/G" evidence="2">
    <location>
        <begin position="398"/>
        <end position="400"/>
    </location>
</feature>
<comment type="similarity">
    <text evidence="3">Belongs to the patatin family.</text>
</comment>
<dbReference type="PROSITE" id="PS51635">
    <property type="entry name" value="PNPLA"/>
    <property type="match status" value="1"/>
</dbReference>
<dbReference type="GO" id="GO:0019433">
    <property type="term" value="P:triglyceride catabolic process"/>
    <property type="evidence" value="ECO:0007669"/>
    <property type="project" value="TreeGrafter"/>
</dbReference>
<feature type="active site" description="Proton acceptor" evidence="2">
    <location>
        <position position="398"/>
    </location>
</feature>
<comment type="function">
    <text evidence="3">Lipolytic acyl hydrolase (LAH).</text>
</comment>
<evidence type="ECO:0000256" key="1">
    <source>
        <dbReference type="ARBA" id="ARBA00023098"/>
    </source>
</evidence>
<evidence type="ECO:0000259" key="5">
    <source>
        <dbReference type="PROSITE" id="PS51635"/>
    </source>
</evidence>
<dbReference type="Proteomes" id="UP000256970">
    <property type="component" value="Unassembled WGS sequence"/>
</dbReference>
<feature type="region of interest" description="Disordered" evidence="4">
    <location>
        <begin position="126"/>
        <end position="168"/>
    </location>
</feature>
<dbReference type="AlphaFoldDB" id="A0A383W1K3"/>
<keyword evidence="2 3" id="KW-0378">Hydrolase</keyword>
<dbReference type="GO" id="GO:0005811">
    <property type="term" value="C:lipid droplet"/>
    <property type="evidence" value="ECO:0007669"/>
    <property type="project" value="TreeGrafter"/>
</dbReference>
<feature type="domain" description="PNPLA" evidence="5">
    <location>
        <begin position="246"/>
        <end position="413"/>
    </location>
</feature>
<dbReference type="Pfam" id="PF01734">
    <property type="entry name" value="Patatin"/>
    <property type="match status" value="1"/>
</dbReference>
<evidence type="ECO:0000313" key="7">
    <source>
        <dbReference type="Proteomes" id="UP000256970"/>
    </source>
</evidence>